<dbReference type="EMBL" id="AY512918">
    <property type="protein sequence ID" value="AAR87789.1"/>
    <property type="molecule type" value="mRNA"/>
</dbReference>
<accession>Q6R5G4</accession>
<evidence type="ECO:0000313" key="3">
    <source>
        <dbReference type="MGI" id="MGI:2686477"/>
    </source>
</evidence>
<dbReference type="AGR" id="MGI:2686477"/>
<dbReference type="UCSC" id="uc008kay.1">
    <property type="organism name" value="mouse"/>
</dbReference>
<proteinExistence type="evidence at transcript level"/>
<gene>
    <name evidence="3" type="primary">Platr26</name>
    <name evidence="3" type="synonym">Gm1631</name>
</gene>
<protein>
    <submittedName>
        <fullName evidence="2">Uncharacterized protein</fullName>
    </submittedName>
</protein>
<organism evidence="2">
    <name type="scientific">Mus musculus</name>
    <name type="common">Mouse</name>
    <dbReference type="NCBI Taxonomy" id="10090"/>
    <lineage>
        <taxon>Eukaryota</taxon>
        <taxon>Metazoa</taxon>
        <taxon>Chordata</taxon>
        <taxon>Craniata</taxon>
        <taxon>Vertebrata</taxon>
        <taxon>Euteleostomi</taxon>
        <taxon>Mammalia</taxon>
        <taxon>Eutheria</taxon>
        <taxon>Euarchontoglires</taxon>
        <taxon>Glires</taxon>
        <taxon>Rodentia</taxon>
        <taxon>Myomorpha</taxon>
        <taxon>Muroidea</taxon>
        <taxon>Muridae</taxon>
        <taxon>Murinae</taxon>
        <taxon>Mus</taxon>
        <taxon>Mus</taxon>
    </lineage>
</organism>
<dbReference type="MGI" id="MGI:2686477">
    <property type="gene designation" value="Platr26"/>
</dbReference>
<sequence length="120" mass="13152">MLQCLPGGRFCSAWRGTSWQRKQVQAQAAIRSCRMTTAKCTSPFEKQGNVLCDPRIPGPGKTEMLLRPRGSLGSSKTKLQPTGLPSSHSLKECERVTTLQPREMGSCSSLVLENHSLHLA</sequence>
<name>Q6R5G4_MOUSE</name>
<evidence type="ECO:0000313" key="2">
    <source>
        <dbReference type="EMBL" id="AAR87789.1"/>
    </source>
</evidence>
<feature type="compositionally biased region" description="Polar residues" evidence="1">
    <location>
        <begin position="72"/>
        <end position="88"/>
    </location>
</feature>
<dbReference type="AlphaFoldDB" id="Q6R5G4"/>
<feature type="region of interest" description="Disordered" evidence="1">
    <location>
        <begin position="51"/>
        <end position="90"/>
    </location>
</feature>
<evidence type="ECO:0000256" key="1">
    <source>
        <dbReference type="SAM" id="MobiDB-lite"/>
    </source>
</evidence>
<reference evidence="2" key="1">
    <citation type="journal article" date="2003" name="PLoS Biol.">
        <title>Transcriptome analysis of mouse stem cells and early embryos.</title>
        <authorList>
            <person name="Sharov A.A."/>
            <person name="Piao Y."/>
            <person name="Matoba R."/>
            <person name="Dudekula D.B."/>
            <person name="Qian Y."/>
            <person name="VanBuren V."/>
            <person name="Falco G."/>
            <person name="Martin P.R."/>
            <person name="Stagg C.A."/>
            <person name="Bassey U.C."/>
            <person name="Wang Y."/>
            <person name="Carter M.G."/>
            <person name="Hamatani T."/>
            <person name="Aiba K."/>
            <person name="Akutsu H."/>
            <person name="Sharova L."/>
            <person name="Tanaka T.S."/>
            <person name="Kimber W.L."/>
            <person name="Yoshikawa T."/>
            <person name="Jaradat S.A."/>
            <person name="Pantano S."/>
            <person name="Nagaraja R."/>
            <person name="Boheler K.R."/>
            <person name="Taub D."/>
            <person name="Hodes R.J."/>
            <person name="Longo D.L."/>
            <person name="Schlessinger D."/>
            <person name="Keller J."/>
            <person name="Klotz E."/>
            <person name="Kelsoe G."/>
            <person name="Umezawa A."/>
            <person name="Vescovi A.L."/>
            <person name="Rossant J."/>
            <person name="Kunath T."/>
            <person name="Hogan B.L.M."/>
            <person name="Curci A."/>
            <person name="D'Urso M."/>
            <person name="Kelso J."/>
            <person name="Hide W."/>
            <person name="Ko M.S.H."/>
        </authorList>
    </citation>
    <scope>NUCLEOTIDE SEQUENCE</scope>
    <source>
        <strain evidence="2">C57BL/6</strain>
    </source>
</reference>